<keyword evidence="8 9" id="KW-0687">Ribonucleoprotein</keyword>
<comment type="caution">
    <text evidence="12">The sequence shown here is derived from an EMBL/GenBank/DDBJ whole genome shotgun (WGS) entry which is preliminary data.</text>
</comment>
<feature type="compositionally biased region" description="Basic and acidic residues" evidence="10">
    <location>
        <begin position="547"/>
        <end position="560"/>
    </location>
</feature>
<evidence type="ECO:0000256" key="2">
    <source>
        <dbReference type="ARBA" id="ARBA00004496"/>
    </source>
</evidence>
<evidence type="ECO:0000256" key="3">
    <source>
        <dbReference type="ARBA" id="ARBA00007676"/>
    </source>
</evidence>
<evidence type="ECO:0000256" key="1">
    <source>
        <dbReference type="ARBA" id="ARBA00004240"/>
    </source>
</evidence>
<dbReference type="PANTHER" id="PTHR14094">
    <property type="entry name" value="SIGNAL RECOGNITION PARTICLE 72"/>
    <property type="match status" value="1"/>
</dbReference>
<feature type="region of interest" description="Disordered" evidence="10">
    <location>
        <begin position="547"/>
        <end position="655"/>
    </location>
</feature>
<organism evidence="12 13">
    <name type="scientific">Prorocentrum cordatum</name>
    <dbReference type="NCBI Taxonomy" id="2364126"/>
    <lineage>
        <taxon>Eukaryota</taxon>
        <taxon>Sar</taxon>
        <taxon>Alveolata</taxon>
        <taxon>Dinophyceae</taxon>
        <taxon>Prorocentrales</taxon>
        <taxon>Prorocentraceae</taxon>
        <taxon>Prorocentrum</taxon>
    </lineage>
</organism>
<dbReference type="Proteomes" id="UP001189429">
    <property type="component" value="Unassembled WGS sequence"/>
</dbReference>
<evidence type="ECO:0000256" key="9">
    <source>
        <dbReference type="PIRNR" id="PIRNR038922"/>
    </source>
</evidence>
<gene>
    <name evidence="12" type="ORF">PCOR1329_LOCUS83346</name>
</gene>
<evidence type="ECO:0000259" key="11">
    <source>
        <dbReference type="Pfam" id="PF08492"/>
    </source>
</evidence>
<dbReference type="PANTHER" id="PTHR14094:SF9">
    <property type="entry name" value="SIGNAL RECOGNITION PARTICLE SUBUNIT SRP72"/>
    <property type="match status" value="1"/>
</dbReference>
<name>A0ABN9Y7X1_9DINO</name>
<feature type="compositionally biased region" description="Basic residues" evidence="10">
    <location>
        <begin position="561"/>
        <end position="572"/>
    </location>
</feature>
<evidence type="ECO:0000313" key="13">
    <source>
        <dbReference type="Proteomes" id="UP001189429"/>
    </source>
</evidence>
<reference evidence="12" key="1">
    <citation type="submission" date="2023-10" db="EMBL/GenBank/DDBJ databases">
        <authorList>
            <person name="Chen Y."/>
            <person name="Shah S."/>
            <person name="Dougan E. K."/>
            <person name="Thang M."/>
            <person name="Chan C."/>
        </authorList>
    </citation>
    <scope>NUCLEOTIDE SEQUENCE [LARGE SCALE GENOMIC DNA]</scope>
</reference>
<feature type="compositionally biased region" description="Basic and acidic residues" evidence="10">
    <location>
        <begin position="586"/>
        <end position="600"/>
    </location>
</feature>
<dbReference type="InterPro" id="IPR026270">
    <property type="entry name" value="SRP72"/>
</dbReference>
<keyword evidence="7 9" id="KW-0733">Signal recognition particle</keyword>
<feature type="domain" description="Signal recognition particle SRP72 subunit RNA-binding" evidence="11">
    <location>
        <begin position="545"/>
        <end position="601"/>
    </location>
</feature>
<dbReference type="PIRSF" id="PIRSF038922">
    <property type="entry name" value="SRP72"/>
    <property type="match status" value="1"/>
</dbReference>
<keyword evidence="13" id="KW-1185">Reference proteome</keyword>
<comment type="similarity">
    <text evidence="3 9">Belongs to the SRP72 family.</text>
</comment>
<sequence length="655" mass="73325">MADSGDQFEAAMLKVKAHFDREEYDRALPLCAKALQSKPDSAMVRRCRVFALLSLSKWAEALQACEGYATREEAFGFERAYCLYRLNRFQDALAAIDKGKSTGEDESTLKRLEAQVRYRMGEYENCARMYEGLYEEDPDEPGLLVNAVASRVSGDQPQQALRMMAQMEDHLETSYELCFNLACALIDDGRPEEAEQRLEQAKGICVRELAEAEETPDEDIHLLDNHEELAAINVQRACVLQRSGLSDKANELYSSVLKHSGSGKDVDVTVLAVACNNVVALRSQGKSLFDSLKRINVASKEVLEHKLTRKQQIEIGTNKLLLLLQARKIGEARKELARLDESFPGHPRVVVLQAAIAYTEKKGKDCEEVLTAYLKEHPGTEEVLVALSQLHSQHNRVDLAVAALTQLPVERRANPRMVEMIVAVHQKQKTPEKAVTCLREAIDYWKGKADGEDEQTFAAVLRIAARLAMELKDKVFAAEVFKLYLEKIDGSDSEALCGLVAALAGTSPDEAEQYAQRLQLPDYGHLDPEELELSAIPKVGGLFKKREAKDAEGEGAEKAKSAKTKKKKKIRYPKSYDPENPGPPPDPERWLPKRERTEFKKKMKKRDRVMLRGPQGAMPADDNAFRKQGPSTAQVEVSKDKSTGRNQGRRKQGKK</sequence>
<dbReference type="InterPro" id="IPR011990">
    <property type="entry name" value="TPR-like_helical_dom_sf"/>
</dbReference>
<evidence type="ECO:0000256" key="6">
    <source>
        <dbReference type="ARBA" id="ARBA00022824"/>
    </source>
</evidence>
<dbReference type="Pfam" id="PF08492">
    <property type="entry name" value="SRP72"/>
    <property type="match status" value="1"/>
</dbReference>
<evidence type="ECO:0000313" key="12">
    <source>
        <dbReference type="EMBL" id="CAK0908747.1"/>
    </source>
</evidence>
<evidence type="ECO:0000256" key="4">
    <source>
        <dbReference type="ARBA" id="ARBA00018350"/>
    </source>
</evidence>
<dbReference type="EMBL" id="CAUYUJ010022071">
    <property type="protein sequence ID" value="CAK0908747.1"/>
    <property type="molecule type" value="Genomic_DNA"/>
</dbReference>
<keyword evidence="5 9" id="KW-0963">Cytoplasm</keyword>
<dbReference type="Gene3D" id="1.25.40.10">
    <property type="entry name" value="Tetratricopeptide repeat domain"/>
    <property type="match status" value="3"/>
</dbReference>
<accession>A0ABN9Y7X1</accession>
<evidence type="ECO:0000256" key="8">
    <source>
        <dbReference type="ARBA" id="ARBA00023274"/>
    </source>
</evidence>
<dbReference type="SUPFAM" id="SSF48452">
    <property type="entry name" value="TPR-like"/>
    <property type="match status" value="2"/>
</dbReference>
<dbReference type="InterPro" id="IPR013699">
    <property type="entry name" value="Signal_recog_part_SRP72_RNA-bd"/>
</dbReference>
<protein>
    <recommendedName>
        <fullName evidence="4 9">Signal recognition particle subunit SRP72</fullName>
    </recommendedName>
</protein>
<keyword evidence="6" id="KW-0256">Endoplasmic reticulum</keyword>
<dbReference type="Pfam" id="PF17004">
    <property type="entry name" value="SRP_TPR_like"/>
    <property type="match status" value="1"/>
</dbReference>
<comment type="subcellular location">
    <subcellularLocation>
        <location evidence="2 9">Cytoplasm</location>
    </subcellularLocation>
    <subcellularLocation>
        <location evidence="1">Endoplasmic reticulum</location>
    </subcellularLocation>
</comment>
<dbReference type="InterPro" id="IPR031545">
    <property type="entry name" value="SRP72_TPR-like"/>
</dbReference>
<evidence type="ECO:0000256" key="10">
    <source>
        <dbReference type="SAM" id="MobiDB-lite"/>
    </source>
</evidence>
<proteinExistence type="inferred from homology"/>
<comment type="function">
    <text evidence="9">Component of the signal recognition particle (SRP) complex, a ribonucleoprotein complex that mediates the cotranslational targeting of secretory and membrane proteins to the endoplasmic reticulum (ER).</text>
</comment>
<evidence type="ECO:0000256" key="7">
    <source>
        <dbReference type="ARBA" id="ARBA00023135"/>
    </source>
</evidence>
<evidence type="ECO:0000256" key="5">
    <source>
        <dbReference type="ARBA" id="ARBA00022490"/>
    </source>
</evidence>